<sequence>MDRRGALASLLLIYWGQKIGFIKKTEEPPDLTEPDESSIVTRQSARPYTFVSMRAVHISAKKEKSHNEQSSEIKDGTSYSNQKEHCSILGKTSRCVFGFAVAMQTPVFWEEGELQLIHVRDQNTMGGTSADYCHEMAGPPGEDLHSPTATVLRLSAWLCRINRRVKRQVSPRLPLSQNQRTCWLEAQEVADILGTARTPDHQSNIGGVGIWEISVDQQVVATEAHLHLLDCGHIFRLLHIGRIQLPYPHPSRAARAASSGSSPEPNPQRSGK</sequence>
<reference evidence="2 3" key="1">
    <citation type="submission" date="2019-03" db="EMBL/GenBank/DDBJ databases">
        <title>First draft genome of Liparis tanakae, snailfish: a comprehensive survey of snailfish specific genes.</title>
        <authorList>
            <person name="Kim W."/>
            <person name="Song I."/>
            <person name="Jeong J.-H."/>
            <person name="Kim D."/>
            <person name="Kim S."/>
            <person name="Ryu S."/>
            <person name="Song J.Y."/>
            <person name="Lee S.K."/>
        </authorList>
    </citation>
    <scope>NUCLEOTIDE SEQUENCE [LARGE SCALE GENOMIC DNA]</scope>
    <source>
        <tissue evidence="2">Muscle</tissue>
    </source>
</reference>
<name>A0A4Z2IAC1_9TELE</name>
<organism evidence="2 3">
    <name type="scientific">Liparis tanakae</name>
    <name type="common">Tanaka's snailfish</name>
    <dbReference type="NCBI Taxonomy" id="230148"/>
    <lineage>
        <taxon>Eukaryota</taxon>
        <taxon>Metazoa</taxon>
        <taxon>Chordata</taxon>
        <taxon>Craniata</taxon>
        <taxon>Vertebrata</taxon>
        <taxon>Euteleostomi</taxon>
        <taxon>Actinopterygii</taxon>
        <taxon>Neopterygii</taxon>
        <taxon>Teleostei</taxon>
        <taxon>Neoteleostei</taxon>
        <taxon>Acanthomorphata</taxon>
        <taxon>Eupercaria</taxon>
        <taxon>Perciformes</taxon>
        <taxon>Cottioidei</taxon>
        <taxon>Cottales</taxon>
        <taxon>Liparidae</taxon>
        <taxon>Liparis</taxon>
    </lineage>
</organism>
<feature type="region of interest" description="Disordered" evidence="1">
    <location>
        <begin position="251"/>
        <end position="272"/>
    </location>
</feature>
<evidence type="ECO:0000313" key="3">
    <source>
        <dbReference type="Proteomes" id="UP000314294"/>
    </source>
</evidence>
<proteinExistence type="predicted"/>
<accession>A0A4Z2IAC1</accession>
<evidence type="ECO:0000256" key="1">
    <source>
        <dbReference type="SAM" id="MobiDB-lite"/>
    </source>
</evidence>
<keyword evidence="3" id="KW-1185">Reference proteome</keyword>
<feature type="compositionally biased region" description="Low complexity" evidence="1">
    <location>
        <begin position="251"/>
        <end position="262"/>
    </location>
</feature>
<dbReference type="EMBL" id="SRLO01000115">
    <property type="protein sequence ID" value="TNN74342.1"/>
    <property type="molecule type" value="Genomic_DNA"/>
</dbReference>
<evidence type="ECO:0000313" key="2">
    <source>
        <dbReference type="EMBL" id="TNN74342.1"/>
    </source>
</evidence>
<gene>
    <name evidence="2" type="ORF">EYF80_015425</name>
</gene>
<dbReference type="AlphaFoldDB" id="A0A4Z2IAC1"/>
<dbReference type="Proteomes" id="UP000314294">
    <property type="component" value="Unassembled WGS sequence"/>
</dbReference>
<comment type="caution">
    <text evidence="2">The sequence shown here is derived from an EMBL/GenBank/DDBJ whole genome shotgun (WGS) entry which is preliminary data.</text>
</comment>
<protein>
    <submittedName>
        <fullName evidence="2">Uncharacterized protein</fullName>
    </submittedName>
</protein>